<organism evidence="2 3">
    <name type="scientific">Pseudooceanicola spongiae</name>
    <dbReference type="NCBI Taxonomy" id="2613965"/>
    <lineage>
        <taxon>Bacteria</taxon>
        <taxon>Pseudomonadati</taxon>
        <taxon>Pseudomonadota</taxon>
        <taxon>Alphaproteobacteria</taxon>
        <taxon>Rhodobacterales</taxon>
        <taxon>Paracoccaceae</taxon>
        <taxon>Pseudooceanicola</taxon>
    </lineage>
</organism>
<dbReference type="SUPFAM" id="SSF46626">
    <property type="entry name" value="Cytochrome c"/>
    <property type="match status" value="1"/>
</dbReference>
<dbReference type="KEGG" id="pshq:F3W81_06620"/>
<dbReference type="AlphaFoldDB" id="A0A7L9WJE6"/>
<keyword evidence="3" id="KW-1185">Reference proteome</keyword>
<sequence>MTTPTTLGPVAIPCTACTNSTGADMQAAYAYCMTGVATVNLPVGTTALPFPFNIRASMIGGNRGAGLVKGAAHCATCHTARAVLIRAMGGPQVGVWYATNIPSAPEAGIGSGFRDEIVADLTTGRTEGKAGGSMAEAVEHSFSRMMQDLRAMATYPHVFMPPFGTQENAFNLPSDAEIATQTATASEAFGSRSFDVQASDPEPADASEGADGPWLRPCGGAADDPKAASADRLIAGQDSGVRRAGVEPASLWQLCK</sequence>
<dbReference type="RefSeq" id="WP_193082831.1">
    <property type="nucleotide sequence ID" value="NZ_CP045201.1"/>
</dbReference>
<accession>A0A7L9WJE6</accession>
<evidence type="ECO:0000313" key="3">
    <source>
        <dbReference type="Proteomes" id="UP000594118"/>
    </source>
</evidence>
<name>A0A7L9WJE6_9RHOB</name>
<dbReference type="Proteomes" id="UP000594118">
    <property type="component" value="Chromosome"/>
</dbReference>
<dbReference type="InterPro" id="IPR036909">
    <property type="entry name" value="Cyt_c-like_dom_sf"/>
</dbReference>
<gene>
    <name evidence="2" type="ORF">F3W81_06620</name>
</gene>
<evidence type="ECO:0000313" key="2">
    <source>
        <dbReference type="EMBL" id="QOL80511.1"/>
    </source>
</evidence>
<proteinExistence type="predicted"/>
<dbReference type="GO" id="GO:0009055">
    <property type="term" value="F:electron transfer activity"/>
    <property type="evidence" value="ECO:0007669"/>
    <property type="project" value="InterPro"/>
</dbReference>
<dbReference type="EMBL" id="CP045201">
    <property type="protein sequence ID" value="QOL80511.1"/>
    <property type="molecule type" value="Genomic_DNA"/>
</dbReference>
<dbReference type="GO" id="GO:0020037">
    <property type="term" value="F:heme binding"/>
    <property type="evidence" value="ECO:0007669"/>
    <property type="project" value="InterPro"/>
</dbReference>
<protein>
    <recommendedName>
        <fullName evidence="4">Cytochrome c domain-containing protein</fullName>
    </recommendedName>
</protein>
<reference evidence="2 3" key="1">
    <citation type="submission" date="2019-10" db="EMBL/GenBank/DDBJ databases">
        <title>Pseudopuniceibacterium sp. HQ09 islated from Antarctica.</title>
        <authorList>
            <person name="Liao L."/>
            <person name="Su S."/>
            <person name="Chen B."/>
            <person name="Yu Y."/>
        </authorList>
    </citation>
    <scope>NUCLEOTIDE SEQUENCE [LARGE SCALE GENOMIC DNA]</scope>
    <source>
        <strain evidence="2 3">HQ09</strain>
    </source>
</reference>
<evidence type="ECO:0008006" key="4">
    <source>
        <dbReference type="Google" id="ProtNLM"/>
    </source>
</evidence>
<evidence type="ECO:0000256" key="1">
    <source>
        <dbReference type="SAM" id="MobiDB-lite"/>
    </source>
</evidence>
<feature type="region of interest" description="Disordered" evidence="1">
    <location>
        <begin position="194"/>
        <end position="245"/>
    </location>
</feature>